<comment type="caution">
    <text evidence="2">The sequence shown here is derived from an EMBL/GenBank/DDBJ whole genome shotgun (WGS) entry which is preliminary data.</text>
</comment>
<evidence type="ECO:0000256" key="1">
    <source>
        <dbReference type="SAM" id="MobiDB-lite"/>
    </source>
</evidence>
<dbReference type="EMBL" id="WNDS01000005">
    <property type="protein sequence ID" value="KAF1013342.1"/>
    <property type="molecule type" value="Genomic_DNA"/>
</dbReference>
<gene>
    <name evidence="2" type="ORF">GAK31_03491</name>
</gene>
<sequence length="160" mass="16682">MALAGLLLAATAQAQEAPGAAPAGSPPGLLAQEPAAPETDPVAAQGKVTTLGEVRAVKPDDEPLDLYRFKNPVKIENNRFSKQWSEPPTPEQVSHAGGYIMLGVVKGVTAAAKAVNKMTGGPDQIQHAIARPPPQLNADEQRRALQFCQQQEGCDAAAGN</sequence>
<name>A0A7V8FDP9_STEMA</name>
<protein>
    <submittedName>
        <fullName evidence="2">Uncharacterized protein</fullName>
    </submittedName>
</protein>
<feature type="region of interest" description="Disordered" evidence="1">
    <location>
        <begin position="14"/>
        <end position="43"/>
    </location>
</feature>
<dbReference type="AlphaFoldDB" id="A0A7V8FDP9"/>
<evidence type="ECO:0000313" key="3">
    <source>
        <dbReference type="Proteomes" id="UP000487117"/>
    </source>
</evidence>
<reference evidence="3" key="1">
    <citation type="journal article" date="2020" name="MBio">
        <title>Horizontal gene transfer to a defensive symbiont with a reduced genome amongst a multipartite beetle microbiome.</title>
        <authorList>
            <person name="Waterworth S.C."/>
            <person name="Florez L.V."/>
            <person name="Rees E.R."/>
            <person name="Hertweck C."/>
            <person name="Kaltenpoth M."/>
            <person name="Kwan J.C."/>
        </authorList>
    </citation>
    <scope>NUCLEOTIDE SEQUENCE [LARGE SCALE GENOMIC DNA]</scope>
</reference>
<evidence type="ECO:0000313" key="2">
    <source>
        <dbReference type="EMBL" id="KAF1013342.1"/>
    </source>
</evidence>
<feature type="compositionally biased region" description="Low complexity" evidence="1">
    <location>
        <begin position="14"/>
        <end position="32"/>
    </location>
</feature>
<accession>A0A7V8FDP9</accession>
<organism evidence="2 3">
    <name type="scientific">Stenotrophomonas maltophilia</name>
    <name type="common">Pseudomonas maltophilia</name>
    <name type="synonym">Xanthomonas maltophilia</name>
    <dbReference type="NCBI Taxonomy" id="40324"/>
    <lineage>
        <taxon>Bacteria</taxon>
        <taxon>Pseudomonadati</taxon>
        <taxon>Pseudomonadota</taxon>
        <taxon>Gammaproteobacteria</taxon>
        <taxon>Lysobacterales</taxon>
        <taxon>Lysobacteraceae</taxon>
        <taxon>Stenotrophomonas</taxon>
        <taxon>Stenotrophomonas maltophilia group</taxon>
    </lineage>
</organism>
<proteinExistence type="predicted"/>
<dbReference type="Proteomes" id="UP000487117">
    <property type="component" value="Unassembled WGS sequence"/>
</dbReference>